<keyword evidence="2" id="KW-1133">Transmembrane helix</keyword>
<feature type="compositionally biased region" description="Polar residues" evidence="1">
    <location>
        <begin position="1"/>
        <end position="18"/>
    </location>
</feature>
<feature type="transmembrane region" description="Helical" evidence="2">
    <location>
        <begin position="87"/>
        <end position="107"/>
    </location>
</feature>
<feature type="compositionally biased region" description="Polar residues" evidence="1">
    <location>
        <begin position="50"/>
        <end position="62"/>
    </location>
</feature>
<dbReference type="RefSeq" id="XP_044542183.1">
    <property type="nucleotide sequence ID" value="XM_044688775.1"/>
</dbReference>
<feature type="domain" description="Cytochrome c oxidase assembly factor 3 mitochondrial coiled-coil" evidence="3">
    <location>
        <begin position="89"/>
        <end position="116"/>
    </location>
</feature>
<feature type="compositionally biased region" description="Low complexity" evidence="1">
    <location>
        <begin position="30"/>
        <end position="44"/>
    </location>
</feature>
<evidence type="ECO:0000256" key="1">
    <source>
        <dbReference type="SAM" id="MobiDB-lite"/>
    </source>
</evidence>
<dbReference type="AlphaFoldDB" id="A0AA88KDK1"/>
<name>A0AA88KDK1_NAELO</name>
<dbReference type="InterPro" id="IPR018628">
    <property type="entry name" value="Coa3_CC"/>
</dbReference>
<evidence type="ECO:0000256" key="2">
    <source>
        <dbReference type="SAM" id="Phobius"/>
    </source>
</evidence>
<evidence type="ECO:0000259" key="3">
    <source>
        <dbReference type="Pfam" id="PF09813"/>
    </source>
</evidence>
<proteinExistence type="predicted"/>
<comment type="caution">
    <text evidence="4">The sequence shown here is derived from an EMBL/GenBank/DDBJ whole genome shotgun (WGS) entry which is preliminary data.</text>
</comment>
<sequence length="127" mass="13828">MPSNFSHDQYKNLNKQITPPTPTFEKLQHTPASSTSSGNAPSSNPKYNLPNANKTSSGFKKVSPSSIFRGIGNIPFEAASFERKRGAGIVALVLGTLIVGTYGYTIYSMKQENFSDVVIPDTLKQKE</sequence>
<dbReference type="GeneID" id="68105406"/>
<keyword evidence="2" id="KW-0812">Transmembrane</keyword>
<gene>
    <name evidence="4" type="ORF">C9374_012952</name>
</gene>
<organism evidence="4 5">
    <name type="scientific">Naegleria lovaniensis</name>
    <name type="common">Amoeba</name>
    <dbReference type="NCBI Taxonomy" id="51637"/>
    <lineage>
        <taxon>Eukaryota</taxon>
        <taxon>Discoba</taxon>
        <taxon>Heterolobosea</taxon>
        <taxon>Tetramitia</taxon>
        <taxon>Eutetramitia</taxon>
        <taxon>Vahlkampfiidae</taxon>
        <taxon>Naegleria</taxon>
    </lineage>
</organism>
<dbReference type="Pfam" id="PF09813">
    <property type="entry name" value="Coa3_cc"/>
    <property type="match status" value="1"/>
</dbReference>
<dbReference type="Proteomes" id="UP000816034">
    <property type="component" value="Unassembled WGS sequence"/>
</dbReference>
<feature type="region of interest" description="Disordered" evidence="1">
    <location>
        <begin position="1"/>
        <end position="62"/>
    </location>
</feature>
<keyword evidence="5" id="KW-1185">Reference proteome</keyword>
<accession>A0AA88KDK1</accession>
<dbReference type="EMBL" id="PYSW02000062">
    <property type="protein sequence ID" value="KAG2373009.1"/>
    <property type="molecule type" value="Genomic_DNA"/>
</dbReference>
<reference evidence="4 5" key="1">
    <citation type="journal article" date="2018" name="BMC Genomics">
        <title>The genome of Naegleria lovaniensis, the basis for a comparative approach to unravel pathogenicity factors of the human pathogenic amoeba N. fowleri.</title>
        <authorList>
            <person name="Liechti N."/>
            <person name="Schurch N."/>
            <person name="Bruggmann R."/>
            <person name="Wittwer M."/>
        </authorList>
    </citation>
    <scope>NUCLEOTIDE SEQUENCE [LARGE SCALE GENOMIC DNA]</scope>
    <source>
        <strain evidence="4 5">ATCC 30569</strain>
    </source>
</reference>
<evidence type="ECO:0000313" key="4">
    <source>
        <dbReference type="EMBL" id="KAG2373009.1"/>
    </source>
</evidence>
<protein>
    <recommendedName>
        <fullName evidence="3">Cytochrome c oxidase assembly factor 3 mitochondrial coiled-coil domain-containing protein</fullName>
    </recommendedName>
</protein>
<keyword evidence="2" id="KW-0472">Membrane</keyword>
<evidence type="ECO:0000313" key="5">
    <source>
        <dbReference type="Proteomes" id="UP000816034"/>
    </source>
</evidence>